<sequence length="69" mass="7475">MPIQGGGQVKQFAVDMEGESETAIRLAATAPSSHPFFPPASQRFLVCLRNMYDEDRIGNPGPISVQIAK</sequence>
<proteinExistence type="predicted"/>
<name>K5CJW5_RHOBT</name>
<evidence type="ECO:0000313" key="1">
    <source>
        <dbReference type="EMBL" id="EKK04365.1"/>
    </source>
</evidence>
<dbReference type="AlphaFoldDB" id="K5CJW5"/>
<dbReference type="EMBL" id="AMCW01000008">
    <property type="protein sequence ID" value="EKK04365.1"/>
    <property type="molecule type" value="Genomic_DNA"/>
</dbReference>
<protein>
    <submittedName>
        <fullName evidence="1">Uncharacterized protein</fullName>
    </submittedName>
</protein>
<accession>K5CJW5</accession>
<evidence type="ECO:0000313" key="2">
    <source>
        <dbReference type="Proteomes" id="UP000007993"/>
    </source>
</evidence>
<reference evidence="1 2" key="1">
    <citation type="journal article" date="2013" name="Mar. Genomics">
        <title>Expression of sulfatases in Rhodopirellula baltica and the diversity of sulfatases in the genus Rhodopirellula.</title>
        <authorList>
            <person name="Wegner C.E."/>
            <person name="Richter-Heitmann T."/>
            <person name="Klindworth A."/>
            <person name="Klockow C."/>
            <person name="Richter M."/>
            <person name="Achstetter T."/>
            <person name="Glockner F.O."/>
            <person name="Harder J."/>
        </authorList>
    </citation>
    <scope>NUCLEOTIDE SEQUENCE [LARGE SCALE GENOMIC DNA]</scope>
    <source>
        <strain evidence="1 2">SH28</strain>
    </source>
</reference>
<dbReference type="Proteomes" id="UP000007993">
    <property type="component" value="Unassembled WGS sequence"/>
</dbReference>
<comment type="caution">
    <text evidence="1">The sequence shown here is derived from an EMBL/GenBank/DDBJ whole genome shotgun (WGS) entry which is preliminary data.</text>
</comment>
<organism evidence="1 2">
    <name type="scientific">Rhodopirellula baltica SH28</name>
    <dbReference type="NCBI Taxonomy" id="993517"/>
    <lineage>
        <taxon>Bacteria</taxon>
        <taxon>Pseudomonadati</taxon>
        <taxon>Planctomycetota</taxon>
        <taxon>Planctomycetia</taxon>
        <taxon>Pirellulales</taxon>
        <taxon>Pirellulaceae</taxon>
        <taxon>Rhodopirellula</taxon>
    </lineage>
</organism>
<dbReference type="PATRIC" id="fig|993517.3.peg.249"/>
<gene>
    <name evidence="1" type="ORF">RBSH_00234</name>
</gene>